<dbReference type="InterPro" id="IPR053389">
    <property type="entry name" value="Pyruvate_synthase_PorD"/>
</dbReference>
<keyword evidence="16" id="KW-1185">Reference proteome</keyword>
<reference evidence="15" key="1">
    <citation type="submission" date="2022-01" db="EMBL/GenBank/DDBJ databases">
        <title>Complete genome of Methanomicrobium antiquum DSM 21220.</title>
        <authorList>
            <person name="Chen S.-C."/>
            <person name="You Y.-T."/>
            <person name="Zhou Y.-Z."/>
            <person name="Lai M.-C."/>
        </authorList>
    </citation>
    <scope>NUCLEOTIDE SEQUENCE</scope>
    <source>
        <strain evidence="15">DSM 21220</strain>
    </source>
</reference>
<feature type="domain" description="4Fe-4S ferredoxin-type" evidence="14">
    <location>
        <begin position="25"/>
        <end position="54"/>
    </location>
</feature>
<comment type="cofactor">
    <cofactor evidence="1">
        <name>[4Fe-4S] cluster</name>
        <dbReference type="ChEBI" id="CHEBI:49883"/>
    </cofactor>
</comment>
<dbReference type="NCBIfam" id="NF040684">
    <property type="entry name" value="PorD_Arch"/>
    <property type="match status" value="1"/>
</dbReference>
<dbReference type="RefSeq" id="WP_278099737.1">
    <property type="nucleotide sequence ID" value="NZ_CP091092.1"/>
</dbReference>
<protein>
    <recommendedName>
        <fullName evidence="10">Pyruvate synthase subunit PorD</fullName>
    </recommendedName>
    <alternativeName>
        <fullName evidence="12">Pyruvate oxidoreductase delta chain</fullName>
    </alternativeName>
    <alternativeName>
        <fullName evidence="11">Pyruvic-ferredoxin oxidoreductase subunit delta</fullName>
    </alternativeName>
</protein>
<name>A0AAF0FNV4_9EURY</name>
<dbReference type="Proteomes" id="UP001218895">
    <property type="component" value="Chromosome"/>
</dbReference>
<accession>A0AAF0FNV4</accession>
<dbReference type="GO" id="GO:0051539">
    <property type="term" value="F:4 iron, 4 sulfur cluster binding"/>
    <property type="evidence" value="ECO:0007669"/>
    <property type="project" value="UniProtKB-KW"/>
</dbReference>
<evidence type="ECO:0000256" key="4">
    <source>
        <dbReference type="ARBA" id="ARBA00022485"/>
    </source>
</evidence>
<evidence type="ECO:0000256" key="3">
    <source>
        <dbReference type="ARBA" id="ARBA00022448"/>
    </source>
</evidence>
<keyword evidence="8" id="KW-0408">Iron</keyword>
<evidence type="ECO:0000313" key="15">
    <source>
        <dbReference type="EMBL" id="WFN36900.1"/>
    </source>
</evidence>
<dbReference type="KEGG" id="manq:L1994_00440"/>
<dbReference type="InterPro" id="IPR017900">
    <property type="entry name" value="4Fe4S_Fe_S_CS"/>
</dbReference>
<evidence type="ECO:0000256" key="5">
    <source>
        <dbReference type="ARBA" id="ARBA00022723"/>
    </source>
</evidence>
<dbReference type="GO" id="GO:0046872">
    <property type="term" value="F:metal ion binding"/>
    <property type="evidence" value="ECO:0007669"/>
    <property type="project" value="UniProtKB-KW"/>
</dbReference>
<evidence type="ECO:0000256" key="9">
    <source>
        <dbReference type="ARBA" id="ARBA00023014"/>
    </source>
</evidence>
<evidence type="ECO:0000256" key="8">
    <source>
        <dbReference type="ARBA" id="ARBA00023004"/>
    </source>
</evidence>
<dbReference type="PROSITE" id="PS00198">
    <property type="entry name" value="4FE4S_FER_1"/>
    <property type="match status" value="1"/>
</dbReference>
<keyword evidence="5" id="KW-0479">Metal-binding</keyword>
<comment type="subunit">
    <text evidence="2">Heterotetramer of one alpha, one beta, one delta and one gamma chain.</text>
</comment>
<evidence type="ECO:0000256" key="2">
    <source>
        <dbReference type="ARBA" id="ARBA00011595"/>
    </source>
</evidence>
<dbReference type="GO" id="GO:0016625">
    <property type="term" value="F:oxidoreductase activity, acting on the aldehyde or oxo group of donors, iron-sulfur protein as acceptor"/>
    <property type="evidence" value="ECO:0007669"/>
    <property type="project" value="InterPro"/>
</dbReference>
<sequence>MPLNPGATSAPGRARDNKTGSWRVFKPEFSNEKCNKCGTCMLLCPEVCIDEDKDGYPVVDYDYCKGCGLCAEECPKDAIEMKKEEK</sequence>
<dbReference type="SUPFAM" id="SSF54862">
    <property type="entry name" value="4Fe-4S ferredoxins"/>
    <property type="match status" value="1"/>
</dbReference>
<organism evidence="15 16">
    <name type="scientific">Methanomicrobium antiquum</name>
    <dbReference type="NCBI Taxonomy" id="487686"/>
    <lineage>
        <taxon>Archaea</taxon>
        <taxon>Methanobacteriati</taxon>
        <taxon>Methanobacteriota</taxon>
        <taxon>Stenosarchaea group</taxon>
        <taxon>Methanomicrobia</taxon>
        <taxon>Methanomicrobiales</taxon>
        <taxon>Methanomicrobiaceae</taxon>
        <taxon>Methanomicrobium</taxon>
    </lineage>
</organism>
<feature type="domain" description="4Fe-4S ferredoxin-type" evidence="14">
    <location>
        <begin position="55"/>
        <end position="84"/>
    </location>
</feature>
<evidence type="ECO:0000256" key="6">
    <source>
        <dbReference type="ARBA" id="ARBA00022737"/>
    </source>
</evidence>
<proteinExistence type="predicted"/>
<dbReference type="PANTHER" id="PTHR43724:SF1">
    <property type="entry name" value="PYRUVATE SYNTHASE SUBUNIT PORD"/>
    <property type="match status" value="1"/>
</dbReference>
<evidence type="ECO:0000256" key="11">
    <source>
        <dbReference type="ARBA" id="ARBA00044816"/>
    </source>
</evidence>
<dbReference type="GeneID" id="79948818"/>
<keyword evidence="9" id="KW-0411">Iron-sulfur</keyword>
<keyword evidence="3" id="KW-0813">Transport</keyword>
<dbReference type="Gene3D" id="3.30.70.20">
    <property type="match status" value="1"/>
</dbReference>
<evidence type="ECO:0000313" key="16">
    <source>
        <dbReference type="Proteomes" id="UP001218895"/>
    </source>
</evidence>
<feature type="region of interest" description="Disordered" evidence="13">
    <location>
        <begin position="1"/>
        <end position="21"/>
    </location>
</feature>
<dbReference type="Pfam" id="PF14697">
    <property type="entry name" value="Fer4_21"/>
    <property type="match status" value="1"/>
</dbReference>
<keyword evidence="6" id="KW-0677">Repeat</keyword>
<dbReference type="PANTHER" id="PTHR43724">
    <property type="entry name" value="PYRUVATE SYNTHASE SUBUNIT PORD"/>
    <property type="match status" value="1"/>
</dbReference>
<keyword evidence="4" id="KW-0004">4Fe-4S</keyword>
<evidence type="ECO:0000256" key="13">
    <source>
        <dbReference type="SAM" id="MobiDB-lite"/>
    </source>
</evidence>
<keyword evidence="7" id="KW-0249">Electron transport</keyword>
<dbReference type="InterPro" id="IPR017896">
    <property type="entry name" value="4Fe4S_Fe-S-bd"/>
</dbReference>
<evidence type="ECO:0000256" key="7">
    <source>
        <dbReference type="ARBA" id="ARBA00022982"/>
    </source>
</evidence>
<dbReference type="InterPro" id="IPR011898">
    <property type="entry name" value="PorD_KorD"/>
</dbReference>
<evidence type="ECO:0000256" key="10">
    <source>
        <dbReference type="ARBA" id="ARBA00044788"/>
    </source>
</evidence>
<dbReference type="AlphaFoldDB" id="A0AAF0FNV4"/>
<dbReference type="NCBIfam" id="TIGR02179">
    <property type="entry name" value="PorD_KorD"/>
    <property type="match status" value="1"/>
</dbReference>
<evidence type="ECO:0000259" key="14">
    <source>
        <dbReference type="PROSITE" id="PS51379"/>
    </source>
</evidence>
<evidence type="ECO:0000256" key="12">
    <source>
        <dbReference type="ARBA" id="ARBA00044818"/>
    </source>
</evidence>
<evidence type="ECO:0000256" key="1">
    <source>
        <dbReference type="ARBA" id="ARBA00001966"/>
    </source>
</evidence>
<dbReference type="PROSITE" id="PS51379">
    <property type="entry name" value="4FE4S_FER_2"/>
    <property type="match status" value="2"/>
</dbReference>
<gene>
    <name evidence="15" type="ORF">L1994_00440</name>
</gene>
<dbReference type="EMBL" id="CP091092">
    <property type="protein sequence ID" value="WFN36900.1"/>
    <property type="molecule type" value="Genomic_DNA"/>
</dbReference>